<evidence type="ECO:0000256" key="2">
    <source>
        <dbReference type="ARBA" id="ARBA00023125"/>
    </source>
</evidence>
<dbReference type="PRINTS" id="PR00455">
    <property type="entry name" value="HTHTETR"/>
</dbReference>
<accession>A0A1X7NZ14</accession>
<evidence type="ECO:0000313" key="6">
    <source>
        <dbReference type="EMBL" id="SMH43056.1"/>
    </source>
</evidence>
<keyword evidence="3" id="KW-0804">Transcription</keyword>
<name>A0A1X7NZ14_9MICO</name>
<dbReference type="Gene3D" id="1.10.357.10">
    <property type="entry name" value="Tetracycline Repressor, domain 2"/>
    <property type="match status" value="1"/>
</dbReference>
<dbReference type="AlphaFoldDB" id="A0A1X7NZ14"/>
<keyword evidence="7" id="KW-1185">Reference proteome</keyword>
<proteinExistence type="predicted"/>
<evidence type="ECO:0000256" key="3">
    <source>
        <dbReference type="ARBA" id="ARBA00023163"/>
    </source>
</evidence>
<dbReference type="Proteomes" id="UP000193711">
    <property type="component" value="Unassembled WGS sequence"/>
</dbReference>
<evidence type="ECO:0000313" key="7">
    <source>
        <dbReference type="Proteomes" id="UP000193711"/>
    </source>
</evidence>
<keyword evidence="1" id="KW-0805">Transcription regulation</keyword>
<evidence type="ECO:0000259" key="5">
    <source>
        <dbReference type="PROSITE" id="PS50977"/>
    </source>
</evidence>
<dbReference type="EMBL" id="FXBM01000002">
    <property type="protein sequence ID" value="SMH43056.1"/>
    <property type="molecule type" value="Genomic_DNA"/>
</dbReference>
<protein>
    <submittedName>
        <fullName evidence="6">Transcriptional regulator, TetR family</fullName>
    </submittedName>
</protein>
<dbReference type="STRING" id="1891671.SAMN06295885_2140"/>
<feature type="DNA-binding region" description="H-T-H motif" evidence="4">
    <location>
        <begin position="32"/>
        <end position="51"/>
    </location>
</feature>
<dbReference type="RefSeq" id="WP_085476589.1">
    <property type="nucleotide sequence ID" value="NZ_FXBM01000002.1"/>
</dbReference>
<dbReference type="Pfam" id="PF00440">
    <property type="entry name" value="TetR_N"/>
    <property type="match status" value="1"/>
</dbReference>
<dbReference type="OrthoDB" id="4214267at2"/>
<dbReference type="PANTHER" id="PTHR30055">
    <property type="entry name" value="HTH-TYPE TRANSCRIPTIONAL REGULATOR RUTR"/>
    <property type="match status" value="1"/>
</dbReference>
<keyword evidence="2 4" id="KW-0238">DNA-binding</keyword>
<dbReference type="GO" id="GO:0003700">
    <property type="term" value="F:DNA-binding transcription factor activity"/>
    <property type="evidence" value="ECO:0007669"/>
    <property type="project" value="TreeGrafter"/>
</dbReference>
<reference evidence="7" key="1">
    <citation type="submission" date="2017-04" db="EMBL/GenBank/DDBJ databases">
        <authorList>
            <person name="Varghese N."/>
            <person name="Submissions S."/>
        </authorList>
    </citation>
    <scope>NUCLEOTIDE SEQUENCE [LARGE SCALE GENOMIC DNA]</scope>
    <source>
        <strain evidence="7">VKM Ac-2121</strain>
    </source>
</reference>
<gene>
    <name evidence="6" type="ORF">SAMN06295885_2140</name>
</gene>
<evidence type="ECO:0000256" key="4">
    <source>
        <dbReference type="PROSITE-ProRule" id="PRU00335"/>
    </source>
</evidence>
<dbReference type="PANTHER" id="PTHR30055:SF234">
    <property type="entry name" value="HTH-TYPE TRANSCRIPTIONAL REGULATOR BETI"/>
    <property type="match status" value="1"/>
</dbReference>
<dbReference type="GO" id="GO:0000976">
    <property type="term" value="F:transcription cis-regulatory region binding"/>
    <property type="evidence" value="ECO:0007669"/>
    <property type="project" value="TreeGrafter"/>
</dbReference>
<feature type="domain" description="HTH tetR-type" evidence="5">
    <location>
        <begin position="9"/>
        <end position="69"/>
    </location>
</feature>
<dbReference type="PROSITE" id="PS50977">
    <property type="entry name" value="HTH_TETR_2"/>
    <property type="match status" value="1"/>
</dbReference>
<dbReference type="InterPro" id="IPR050109">
    <property type="entry name" value="HTH-type_TetR-like_transc_reg"/>
</dbReference>
<dbReference type="SUPFAM" id="SSF46689">
    <property type="entry name" value="Homeodomain-like"/>
    <property type="match status" value="1"/>
</dbReference>
<dbReference type="InterPro" id="IPR009057">
    <property type="entry name" value="Homeodomain-like_sf"/>
</dbReference>
<organism evidence="6 7">
    <name type="scientific">Rathayibacter oskolensis</name>
    <dbReference type="NCBI Taxonomy" id="1891671"/>
    <lineage>
        <taxon>Bacteria</taxon>
        <taxon>Bacillati</taxon>
        <taxon>Actinomycetota</taxon>
        <taxon>Actinomycetes</taxon>
        <taxon>Micrococcales</taxon>
        <taxon>Microbacteriaceae</taxon>
        <taxon>Rathayibacter</taxon>
    </lineage>
</organism>
<sequence>MARPVGKRGESRARLLQTALRLFGERGVNGTSLQLIADELGVTKAAVYHQFASKDEIVLAVVEPAFARMAELVREADAAPPARAFDVTLEGLVGLAVEHREFAAAIQRDPAVVQLLWRDPAFVEATTGINRHLIGADPTPEARIALAVAGGGLMIAGMDPSLRSADRDVLARVLLESARAVLTPHRAAPPAA</sequence>
<evidence type="ECO:0000256" key="1">
    <source>
        <dbReference type="ARBA" id="ARBA00023015"/>
    </source>
</evidence>
<dbReference type="InterPro" id="IPR001647">
    <property type="entry name" value="HTH_TetR"/>
</dbReference>